<feature type="domain" description="Beta-lactamase-related" evidence="1">
    <location>
        <begin position="20"/>
        <end position="399"/>
    </location>
</feature>
<dbReference type="PANTHER" id="PTHR43283">
    <property type="entry name" value="BETA-LACTAMASE-RELATED"/>
    <property type="match status" value="1"/>
</dbReference>
<comment type="caution">
    <text evidence="2">The sequence shown here is derived from an EMBL/GenBank/DDBJ whole genome shotgun (WGS) entry which is preliminary data.</text>
</comment>
<dbReference type="SUPFAM" id="SSF56601">
    <property type="entry name" value="beta-lactamase/transpeptidase-like"/>
    <property type="match status" value="1"/>
</dbReference>
<dbReference type="AlphaFoldDB" id="A0A8J3I1W5"/>
<dbReference type="Pfam" id="PF00144">
    <property type="entry name" value="Beta-lactamase"/>
    <property type="match status" value="1"/>
</dbReference>
<accession>A0A8J3I1W5</accession>
<keyword evidence="3" id="KW-1185">Reference proteome</keyword>
<protein>
    <recommendedName>
        <fullName evidence="1">Beta-lactamase-related domain-containing protein</fullName>
    </recommendedName>
</protein>
<dbReference type="RefSeq" id="WP_220197039.1">
    <property type="nucleotide sequence ID" value="NZ_BNJF01000003.1"/>
</dbReference>
<dbReference type="Gene3D" id="3.40.710.10">
    <property type="entry name" value="DD-peptidase/beta-lactamase superfamily"/>
    <property type="match status" value="1"/>
</dbReference>
<dbReference type="InterPro" id="IPR001466">
    <property type="entry name" value="Beta-lactam-related"/>
</dbReference>
<dbReference type="EMBL" id="BNJF01000003">
    <property type="protein sequence ID" value="GHO47804.1"/>
    <property type="molecule type" value="Genomic_DNA"/>
</dbReference>
<gene>
    <name evidence="2" type="ORF">KSX_59670</name>
</gene>
<dbReference type="InterPro" id="IPR012338">
    <property type="entry name" value="Beta-lactam/transpept-like"/>
</dbReference>
<dbReference type="InterPro" id="IPR050789">
    <property type="entry name" value="Diverse_Enzym_Activities"/>
</dbReference>
<reference evidence="2" key="1">
    <citation type="submission" date="2020-10" db="EMBL/GenBank/DDBJ databases">
        <title>Taxonomic study of unclassified bacteria belonging to the class Ktedonobacteria.</title>
        <authorList>
            <person name="Yabe S."/>
            <person name="Wang C.M."/>
            <person name="Zheng Y."/>
            <person name="Sakai Y."/>
            <person name="Cavaletti L."/>
            <person name="Monciardini P."/>
            <person name="Donadio S."/>
        </authorList>
    </citation>
    <scope>NUCLEOTIDE SEQUENCE</scope>
    <source>
        <strain evidence="2">SOSP1-1</strain>
    </source>
</reference>
<organism evidence="2 3">
    <name type="scientific">Ktedonospora formicarum</name>
    <dbReference type="NCBI Taxonomy" id="2778364"/>
    <lineage>
        <taxon>Bacteria</taxon>
        <taxon>Bacillati</taxon>
        <taxon>Chloroflexota</taxon>
        <taxon>Ktedonobacteria</taxon>
        <taxon>Ktedonobacterales</taxon>
        <taxon>Ktedonobacteraceae</taxon>
        <taxon>Ktedonospora</taxon>
    </lineage>
</organism>
<dbReference type="PANTHER" id="PTHR43283:SF3">
    <property type="entry name" value="BETA-LACTAMASE FAMILY PROTEIN (AFU_ORTHOLOGUE AFUA_5G07500)"/>
    <property type="match status" value="1"/>
</dbReference>
<dbReference type="Proteomes" id="UP000612362">
    <property type="component" value="Unassembled WGS sequence"/>
</dbReference>
<sequence length="417" mass="46449">MNTTTTIQHHGLSQERLRRLRRTLQGYVERGEIAGIVALIHRHGEEAYIETIGWQDKEAQLPIKRDTIFRIASMTKPIVAVAALTLVEEGKIRLYDPIDTWLPELANRMVMRDPNGSLNDVYPSPRAITLHDLLTYRLGIGWGKSSLRPHLFAMIAAPIADALLIPGAKHLAPDDWMAHLGELPLLNEPGANWHYQVASDILGVLIARITGKTLEIALRERIFEPLGMEDTSFAVPAEKRHRLATLYAQAPDGGLTMRDRPQATFWAEPPLFPSGAAGLVSTADNYQRFGRMLLNKGKLDGVRILSRKTVEAMTIDYLTPEQHTHTSFAFDRYHIDGSAAMWDNWGFGYGVAVRTRQIGLGPSVGSFYWPGAFGTTWMADPQEDLIATLLPQVVGTNPFYTQVGDDFLALTYQAIAD</sequence>
<evidence type="ECO:0000313" key="2">
    <source>
        <dbReference type="EMBL" id="GHO47804.1"/>
    </source>
</evidence>
<proteinExistence type="predicted"/>
<evidence type="ECO:0000259" key="1">
    <source>
        <dbReference type="Pfam" id="PF00144"/>
    </source>
</evidence>
<evidence type="ECO:0000313" key="3">
    <source>
        <dbReference type="Proteomes" id="UP000612362"/>
    </source>
</evidence>
<name>A0A8J3I1W5_9CHLR</name>